<reference evidence="1" key="1">
    <citation type="journal article" date="2011" name="PLoS Biol.">
        <title>Gene gain and loss during evolution of obligate parasitism in the white rust pathogen of Arabidopsis thaliana.</title>
        <authorList>
            <person name="Kemen E."/>
            <person name="Gardiner A."/>
            <person name="Schultz-Larsen T."/>
            <person name="Kemen A.C."/>
            <person name="Balmuth A.L."/>
            <person name="Robert-Seilaniantz A."/>
            <person name="Bailey K."/>
            <person name="Holub E."/>
            <person name="Studholme D.J."/>
            <person name="Maclean D."/>
            <person name="Jones J.D."/>
        </authorList>
    </citation>
    <scope>NUCLEOTIDE SEQUENCE</scope>
</reference>
<reference evidence="1" key="2">
    <citation type="submission" date="2011-02" db="EMBL/GenBank/DDBJ databases">
        <authorList>
            <person name="MacLean D."/>
        </authorList>
    </citation>
    <scope>NUCLEOTIDE SEQUENCE</scope>
</reference>
<name>F0WXK3_9STRA</name>
<sequence>MCDFDEQSLGCVGVIFRRYHAIKSPWRPRRPARSNLTSSRIGWVCDGIKRTWKLFHEFLERTDPNRCGGVDPRMVVTLEPPMDLFLWPRLLLTHRKLCEFGAELTRLLCPFGPVWVLL</sequence>
<dbReference type="HOGENOM" id="CLU_2077448_0_0_1"/>
<dbReference type="EMBL" id="FR824400">
    <property type="protein sequence ID" value="CCA26197.1"/>
    <property type="molecule type" value="Genomic_DNA"/>
</dbReference>
<proteinExistence type="predicted"/>
<evidence type="ECO:0000313" key="1">
    <source>
        <dbReference type="EMBL" id="CCA26197.1"/>
    </source>
</evidence>
<protein>
    <submittedName>
        <fullName evidence="1">AlNc14C355G10954 protein</fullName>
    </submittedName>
</protein>
<dbReference type="AlphaFoldDB" id="F0WXK3"/>
<accession>F0WXK3</accession>
<organism evidence="1">
    <name type="scientific">Albugo laibachii Nc14</name>
    <dbReference type="NCBI Taxonomy" id="890382"/>
    <lineage>
        <taxon>Eukaryota</taxon>
        <taxon>Sar</taxon>
        <taxon>Stramenopiles</taxon>
        <taxon>Oomycota</taxon>
        <taxon>Peronosporomycetes</taxon>
        <taxon>Albuginales</taxon>
        <taxon>Albuginaceae</taxon>
        <taxon>Albugo</taxon>
    </lineage>
</organism>
<gene>
    <name evidence="1" type="primary">AlNc14C355G10954</name>
    <name evidence="1" type="ORF">ALNC14_123410</name>
</gene>